<dbReference type="PANTHER" id="PTHR10000:SF8">
    <property type="entry name" value="HAD SUPERFAMILY HYDROLASE-LIKE, TYPE 3"/>
    <property type="match status" value="1"/>
</dbReference>
<accession>E3GYG3</accession>
<protein>
    <recommendedName>
        <fullName evidence="4">Mannosyl-3-phosphoglycerate phosphatase</fullName>
        <ecNumber evidence="4">3.1.3.70</ecNumber>
    </recommendedName>
</protein>
<dbReference type="STRING" id="523846.Mfer_0545"/>
<dbReference type="GO" id="GO:0051479">
    <property type="term" value="P:mannosylglycerate biosynthetic process"/>
    <property type="evidence" value="ECO:0007669"/>
    <property type="project" value="InterPro"/>
</dbReference>
<dbReference type="SFLD" id="SFLDG01142">
    <property type="entry name" value="C2.B.2:_Mannosyl-3-phosphoglyc"/>
    <property type="match status" value="1"/>
</dbReference>
<keyword evidence="2" id="KW-0378">Hydrolase</keyword>
<proteinExistence type="predicted"/>
<dbReference type="SFLD" id="SFLDS00003">
    <property type="entry name" value="Haloacid_Dehalogenase"/>
    <property type="match status" value="1"/>
</dbReference>
<dbReference type="InterPro" id="IPR033980">
    <property type="entry name" value="MPG_Pase_thermophiles"/>
</dbReference>
<sequence length="260" mass="29833">MYVIFTDLDNTLLDSRYSYEDAKDVLEILKEKEIPIVFCSAKTKYEQEVIRKKIGIKDPFIVEDGSAIYIPKNYFGSRKGKVIDDYEVIVLGTKINKIREEIEKLQRKYHIIGYQDMSIKEISEVTGLNFKDSKLAKNREFSETIVEAENKAIEELKKKFNVVIGGRFIHVFGKNADKGKAVKLLTKFYKEKYGEVKTIGIGDSYTDEPMLRVVDIPAIVKGQDGKWVNLKIKNLYRANGVGPKGWSKVIKKFILSDKDV</sequence>
<dbReference type="EMBL" id="CP002278">
    <property type="protein sequence ID" value="ADP77345.1"/>
    <property type="molecule type" value="Genomic_DNA"/>
</dbReference>
<dbReference type="Proteomes" id="UP000002315">
    <property type="component" value="Chromosome"/>
</dbReference>
<keyword evidence="3" id="KW-0460">Magnesium</keyword>
<keyword evidence="6" id="KW-1185">Reference proteome</keyword>
<dbReference type="Gene3D" id="3.30.980.20">
    <property type="entry name" value="Putative mannosyl-3-phosphoglycerate phosphatase, domain 2"/>
    <property type="match status" value="1"/>
</dbReference>
<dbReference type="GO" id="GO:0005829">
    <property type="term" value="C:cytosol"/>
    <property type="evidence" value="ECO:0007669"/>
    <property type="project" value="TreeGrafter"/>
</dbReference>
<dbReference type="InterPro" id="IPR006379">
    <property type="entry name" value="HAD-SF_hydro_IIB"/>
</dbReference>
<organism evidence="5 6">
    <name type="scientific">Methanothermus fervidus (strain ATCC 43054 / DSM 2088 / JCM 10308 / V24 S)</name>
    <dbReference type="NCBI Taxonomy" id="523846"/>
    <lineage>
        <taxon>Archaea</taxon>
        <taxon>Methanobacteriati</taxon>
        <taxon>Methanobacteriota</taxon>
        <taxon>Methanomada group</taxon>
        <taxon>Methanobacteria</taxon>
        <taxon>Methanobacteriales</taxon>
        <taxon>Methanothermaceae</taxon>
        <taxon>Methanothermus</taxon>
    </lineage>
</organism>
<evidence type="ECO:0000256" key="3">
    <source>
        <dbReference type="ARBA" id="ARBA00022842"/>
    </source>
</evidence>
<dbReference type="InterPro" id="IPR023214">
    <property type="entry name" value="HAD_sf"/>
</dbReference>
<dbReference type="GO" id="GO:0000287">
    <property type="term" value="F:magnesium ion binding"/>
    <property type="evidence" value="ECO:0007669"/>
    <property type="project" value="TreeGrafter"/>
</dbReference>
<evidence type="ECO:0000256" key="4">
    <source>
        <dbReference type="NCBIfam" id="TIGR02461"/>
    </source>
</evidence>
<dbReference type="EC" id="3.1.3.70" evidence="4"/>
<dbReference type="Pfam" id="PF08282">
    <property type="entry name" value="Hydrolase_3"/>
    <property type="match status" value="1"/>
</dbReference>
<dbReference type="Gene3D" id="3.40.50.1000">
    <property type="entry name" value="HAD superfamily/HAD-like"/>
    <property type="match status" value="1"/>
</dbReference>
<evidence type="ECO:0000256" key="2">
    <source>
        <dbReference type="ARBA" id="ARBA00022801"/>
    </source>
</evidence>
<dbReference type="SFLD" id="SFLDG01140">
    <property type="entry name" value="C2.B:_Phosphomannomutase_and_P"/>
    <property type="match status" value="1"/>
</dbReference>
<evidence type="ECO:0000313" key="5">
    <source>
        <dbReference type="EMBL" id="ADP77345.1"/>
    </source>
</evidence>
<dbReference type="NCBIfam" id="TIGR01484">
    <property type="entry name" value="HAD-SF-IIB"/>
    <property type="match status" value="1"/>
</dbReference>
<evidence type="ECO:0000313" key="6">
    <source>
        <dbReference type="Proteomes" id="UP000002315"/>
    </source>
</evidence>
<dbReference type="OrthoDB" id="120822at2157"/>
<keyword evidence="1" id="KW-0479">Metal-binding</keyword>
<evidence type="ECO:0000256" key="1">
    <source>
        <dbReference type="ARBA" id="ARBA00022723"/>
    </source>
</evidence>
<dbReference type="KEGG" id="mfv:Mfer_0545"/>
<dbReference type="NCBIfam" id="TIGR02461">
    <property type="entry name" value="osmo_MPG_phos"/>
    <property type="match status" value="1"/>
</dbReference>
<dbReference type="NCBIfam" id="TIGR01486">
    <property type="entry name" value="HAD-SF-IIB-MPGP"/>
    <property type="match status" value="1"/>
</dbReference>
<dbReference type="SUPFAM" id="SSF56784">
    <property type="entry name" value="HAD-like"/>
    <property type="match status" value="1"/>
</dbReference>
<dbReference type="AlphaFoldDB" id="E3GYG3"/>
<dbReference type="CDD" id="cd07507">
    <property type="entry name" value="HAD_Pase"/>
    <property type="match status" value="1"/>
</dbReference>
<dbReference type="HOGENOM" id="CLU_063016_0_0_2"/>
<reference evidence="5 6" key="1">
    <citation type="journal article" date="2010" name="Stand. Genomic Sci.">
        <title>Complete genome sequence of Methanothermus fervidus type strain (V24S).</title>
        <authorList>
            <person name="Anderson I."/>
            <person name="Djao O.D."/>
            <person name="Misra M."/>
            <person name="Chertkov O."/>
            <person name="Nolan M."/>
            <person name="Lucas S."/>
            <person name="Lapidus A."/>
            <person name="Del Rio T.G."/>
            <person name="Tice H."/>
            <person name="Cheng J.F."/>
            <person name="Tapia R."/>
            <person name="Han C."/>
            <person name="Goodwin L."/>
            <person name="Pitluck S."/>
            <person name="Liolios K."/>
            <person name="Ivanova N."/>
            <person name="Mavromatis K."/>
            <person name="Mikhailova N."/>
            <person name="Pati A."/>
            <person name="Brambilla E."/>
            <person name="Chen A."/>
            <person name="Palaniappan K."/>
            <person name="Land M."/>
            <person name="Hauser L."/>
            <person name="Chang Y.J."/>
            <person name="Jeffries C.D."/>
            <person name="Sikorski J."/>
            <person name="Spring S."/>
            <person name="Rohde M."/>
            <person name="Eichinger K."/>
            <person name="Huber H."/>
            <person name="Wirth R."/>
            <person name="Goker M."/>
            <person name="Detter J.C."/>
            <person name="Woyke T."/>
            <person name="Bristow J."/>
            <person name="Eisen J.A."/>
            <person name="Markowitz V."/>
            <person name="Hugenholtz P."/>
            <person name="Klenk H.P."/>
            <person name="Kyrpides N.C."/>
        </authorList>
    </citation>
    <scope>NUCLEOTIDE SEQUENCE [LARGE SCALE GENOMIC DNA]</scope>
    <source>
        <strain evidence="6">ATCC 43054 / DSM 2088 / JCM 10308 / V24 S</strain>
    </source>
</reference>
<dbReference type="GO" id="GO:0050531">
    <property type="term" value="F:mannosyl-3-phosphoglycerate phosphatase activity"/>
    <property type="evidence" value="ECO:0007669"/>
    <property type="project" value="UniProtKB-UniRule"/>
</dbReference>
<gene>
    <name evidence="5" type="ordered locus">Mfer_0545</name>
</gene>
<name>E3GYG3_METFV</name>
<dbReference type="PANTHER" id="PTHR10000">
    <property type="entry name" value="PHOSPHOSERINE PHOSPHATASE"/>
    <property type="match status" value="1"/>
</dbReference>
<dbReference type="InterPro" id="IPR006381">
    <property type="entry name" value="HAD-SF-IIB-MPGP"/>
</dbReference>
<dbReference type="InterPro" id="IPR036412">
    <property type="entry name" value="HAD-like_sf"/>
</dbReference>